<accession>G3IN25</accession>
<dbReference type="InterPro" id="IPR051628">
    <property type="entry name" value="LUBAC_E3_Ligases"/>
</dbReference>
<evidence type="ECO:0000256" key="3">
    <source>
        <dbReference type="ARBA" id="ARBA00022723"/>
    </source>
</evidence>
<dbReference type="PANTHER" id="PTHR22770:SF47">
    <property type="entry name" value="E3 UBIQUITIN-PROTEIN LIGASE RNF216"/>
    <property type="match status" value="1"/>
</dbReference>
<reference evidence="11" key="1">
    <citation type="journal article" date="2011" name="Nat. Biotechnol.">
        <title>The genomic sequence of the Chinese hamster ovary (CHO)-K1 cell line.</title>
        <authorList>
            <person name="Xu X."/>
            <person name="Nagarajan H."/>
            <person name="Lewis N.E."/>
            <person name="Pan S."/>
            <person name="Cai Z."/>
            <person name="Liu X."/>
            <person name="Chen W."/>
            <person name="Xie M."/>
            <person name="Wang W."/>
            <person name="Hammond S."/>
            <person name="Andersen M.R."/>
            <person name="Neff N."/>
            <person name="Passarelli B."/>
            <person name="Koh W."/>
            <person name="Fan H.C."/>
            <person name="Wang J."/>
            <person name="Gui Y."/>
            <person name="Lee K.H."/>
            <person name="Betenbaugh M.J."/>
            <person name="Quake S.R."/>
            <person name="Famili I."/>
            <person name="Palsson B.O."/>
            <person name="Wang J."/>
        </authorList>
    </citation>
    <scope>NUCLEOTIDE SEQUENCE [LARGE SCALE GENOMIC DNA]</scope>
    <source>
        <strain evidence="11">CHO K1 cell line</strain>
    </source>
</reference>
<dbReference type="InterPro" id="IPR047544">
    <property type="entry name" value="RING-HC_RBR_RNF216"/>
</dbReference>
<evidence type="ECO:0000256" key="2">
    <source>
        <dbReference type="ARBA" id="ARBA00022679"/>
    </source>
</evidence>
<evidence type="ECO:0000256" key="8">
    <source>
        <dbReference type="SAM" id="MobiDB-lite"/>
    </source>
</evidence>
<evidence type="ECO:0000256" key="6">
    <source>
        <dbReference type="ARBA" id="ARBA00022786"/>
    </source>
</evidence>
<evidence type="ECO:0000313" key="10">
    <source>
        <dbReference type="EMBL" id="EGW13401.1"/>
    </source>
</evidence>
<sequence length="202" mass="22963">MQMKAEQCQKDGQLIECGCCFGEFAFEELTQCSDAHLFCKECFIRYAQEAVFRSGKSELSCMEGSCTCSFPTSELEKMCYVCRVSINGHDRFCQHPSFPEASCQECSQCSLWSDPTDDDEKLIEEIQKEAKEEQRRKNGENNFKASPPPTGEANQETIARPMPAPYVPPLLNLPVNCNFGHVYVALAHNLPMHFGPQQWHRF</sequence>
<proteinExistence type="predicted"/>
<name>G3IN25_CRIGR</name>
<keyword evidence="6" id="KW-0833">Ubl conjugation pathway</keyword>
<evidence type="ECO:0000256" key="7">
    <source>
        <dbReference type="ARBA" id="ARBA00022833"/>
    </source>
</evidence>
<evidence type="ECO:0000256" key="4">
    <source>
        <dbReference type="ARBA" id="ARBA00022737"/>
    </source>
</evidence>
<evidence type="ECO:0000256" key="1">
    <source>
        <dbReference type="ARBA" id="ARBA00004906"/>
    </source>
</evidence>
<protein>
    <submittedName>
        <fullName evidence="10">E3 ubiquitin-protein ligase RNF216</fullName>
    </submittedName>
</protein>
<feature type="domain" description="RING-type" evidence="9">
    <location>
        <begin position="13"/>
        <end position="202"/>
    </location>
</feature>
<keyword evidence="3" id="KW-0479">Metal-binding</keyword>
<dbReference type="PANTHER" id="PTHR22770">
    <property type="entry name" value="UBIQUITIN CONJUGATING ENZYME 7 INTERACTING PROTEIN-RELATED"/>
    <property type="match status" value="1"/>
</dbReference>
<feature type="region of interest" description="Disordered" evidence="8">
    <location>
        <begin position="130"/>
        <end position="156"/>
    </location>
</feature>
<dbReference type="AlphaFoldDB" id="G3IN25"/>
<dbReference type="GO" id="GO:0008270">
    <property type="term" value="F:zinc ion binding"/>
    <property type="evidence" value="ECO:0007669"/>
    <property type="project" value="UniProtKB-KW"/>
</dbReference>
<dbReference type="STRING" id="10029.G3IN25"/>
<keyword evidence="7" id="KW-0862">Zinc</keyword>
<dbReference type="GO" id="GO:0016740">
    <property type="term" value="F:transferase activity"/>
    <property type="evidence" value="ECO:0007669"/>
    <property type="project" value="UniProtKB-KW"/>
</dbReference>
<comment type="pathway">
    <text evidence="1">Protein modification; protein ubiquitination.</text>
</comment>
<dbReference type="Pfam" id="PF26191">
    <property type="entry name" value="RING-HC_RBR_RNF216"/>
    <property type="match status" value="1"/>
</dbReference>
<keyword evidence="5" id="KW-0863">Zinc-finger</keyword>
<evidence type="ECO:0000259" key="9">
    <source>
        <dbReference type="PROSITE" id="PS51873"/>
    </source>
</evidence>
<dbReference type="InParanoid" id="G3IN25"/>
<dbReference type="CDD" id="cd16630">
    <property type="entry name" value="RING-HC_RBR_RNF216"/>
    <property type="match status" value="1"/>
</dbReference>
<evidence type="ECO:0000313" key="11">
    <source>
        <dbReference type="Proteomes" id="UP000001075"/>
    </source>
</evidence>
<organism evidence="10 11">
    <name type="scientific">Cricetulus griseus</name>
    <name type="common">Chinese hamster</name>
    <name type="synonym">Cricetulus barabensis griseus</name>
    <dbReference type="NCBI Taxonomy" id="10029"/>
    <lineage>
        <taxon>Eukaryota</taxon>
        <taxon>Metazoa</taxon>
        <taxon>Chordata</taxon>
        <taxon>Craniata</taxon>
        <taxon>Vertebrata</taxon>
        <taxon>Euteleostomi</taxon>
        <taxon>Mammalia</taxon>
        <taxon>Eutheria</taxon>
        <taxon>Euarchontoglires</taxon>
        <taxon>Glires</taxon>
        <taxon>Rodentia</taxon>
        <taxon>Myomorpha</taxon>
        <taxon>Muroidea</taxon>
        <taxon>Cricetidae</taxon>
        <taxon>Cricetinae</taxon>
        <taxon>Cricetulus</taxon>
    </lineage>
</organism>
<dbReference type="InterPro" id="IPR044066">
    <property type="entry name" value="TRIAD_supradom"/>
</dbReference>
<dbReference type="EMBL" id="JH005358">
    <property type="protein sequence ID" value="EGW13401.1"/>
    <property type="molecule type" value="Genomic_DNA"/>
</dbReference>
<feature type="compositionally biased region" description="Basic and acidic residues" evidence="8">
    <location>
        <begin position="130"/>
        <end position="139"/>
    </location>
</feature>
<dbReference type="PROSITE" id="PS51873">
    <property type="entry name" value="TRIAD"/>
    <property type="match status" value="1"/>
</dbReference>
<gene>
    <name evidence="10" type="ORF">I79_025337</name>
</gene>
<keyword evidence="4" id="KW-0677">Repeat</keyword>
<dbReference type="Proteomes" id="UP000001075">
    <property type="component" value="Unassembled WGS sequence"/>
</dbReference>
<evidence type="ECO:0000256" key="5">
    <source>
        <dbReference type="ARBA" id="ARBA00022771"/>
    </source>
</evidence>
<keyword evidence="2" id="KW-0808">Transferase</keyword>